<accession>A0A2G1VUA7</accession>
<keyword evidence="3" id="KW-1185">Reference proteome</keyword>
<proteinExistence type="predicted"/>
<sequence>MKLKHITISLFVLVLTVFLKSCSTDDADTGNSVNYETEILGNWTLVSHSGSYEVSQSGISTKETGSDYNYSIEFTEEPQVINTSGSYTVNVAETTPQNETSSFSYVINSNQNQQEGVFIGTWSIEGGNLITRVYDNEPNEEGSYTLTTDIVELTDNKLVLKTDESASSSADYTVAGSTTLVFKR</sequence>
<keyword evidence="1" id="KW-0732">Signal</keyword>
<evidence type="ECO:0008006" key="4">
    <source>
        <dbReference type="Google" id="ProtNLM"/>
    </source>
</evidence>
<gene>
    <name evidence="2" type="ORF">CJ305_04985</name>
</gene>
<dbReference type="AlphaFoldDB" id="A0A2G1VUA7"/>
<protein>
    <recommendedName>
        <fullName evidence="4">Lipocalin-like domain-containing protein</fullName>
    </recommendedName>
</protein>
<feature type="signal peptide" evidence="1">
    <location>
        <begin position="1"/>
        <end position="27"/>
    </location>
</feature>
<comment type="caution">
    <text evidence="2">The sequence shown here is derived from an EMBL/GenBank/DDBJ whole genome shotgun (WGS) entry which is preliminary data.</text>
</comment>
<dbReference type="RefSeq" id="WP_099645155.1">
    <property type="nucleotide sequence ID" value="NZ_KZ319288.1"/>
</dbReference>
<evidence type="ECO:0000313" key="2">
    <source>
        <dbReference type="EMBL" id="PHQ30321.1"/>
    </source>
</evidence>
<name>A0A2G1VUA7_9FLAO</name>
<dbReference type="EMBL" id="NQXA01000002">
    <property type="protein sequence ID" value="PHQ30321.1"/>
    <property type="molecule type" value="Genomic_DNA"/>
</dbReference>
<evidence type="ECO:0000313" key="3">
    <source>
        <dbReference type="Proteomes" id="UP000229433"/>
    </source>
</evidence>
<dbReference type="Proteomes" id="UP000229433">
    <property type="component" value="Unassembled WGS sequence"/>
</dbReference>
<organism evidence="2 3">
    <name type="scientific">Leeuwenhoekiella nanhaiensis</name>
    <dbReference type="NCBI Taxonomy" id="1655491"/>
    <lineage>
        <taxon>Bacteria</taxon>
        <taxon>Pseudomonadati</taxon>
        <taxon>Bacteroidota</taxon>
        <taxon>Flavobacteriia</taxon>
        <taxon>Flavobacteriales</taxon>
        <taxon>Flavobacteriaceae</taxon>
        <taxon>Leeuwenhoekiella</taxon>
    </lineage>
</organism>
<feature type="chain" id="PRO_5013773731" description="Lipocalin-like domain-containing protein" evidence="1">
    <location>
        <begin position="28"/>
        <end position="184"/>
    </location>
</feature>
<dbReference type="OrthoDB" id="1160381at2"/>
<reference evidence="2 3" key="1">
    <citation type="submission" date="2017-08" db="EMBL/GenBank/DDBJ databases">
        <title>The whole genome shortgun sequences of strain Leeuwenhoekiella nanhaiensis G18 from the South China Sea.</title>
        <authorList>
            <person name="Liu Q."/>
        </authorList>
    </citation>
    <scope>NUCLEOTIDE SEQUENCE [LARGE SCALE GENOMIC DNA]</scope>
    <source>
        <strain evidence="2 3">G18</strain>
    </source>
</reference>
<evidence type="ECO:0000256" key="1">
    <source>
        <dbReference type="SAM" id="SignalP"/>
    </source>
</evidence>